<proteinExistence type="inferred from homology"/>
<comment type="similarity">
    <text evidence="2">Belongs to the TMEM14 family.</text>
</comment>
<organism evidence="7 8">
    <name type="scientific">Pythium oligandrum</name>
    <name type="common">Mycoparasitic fungus</name>
    <dbReference type="NCBI Taxonomy" id="41045"/>
    <lineage>
        <taxon>Eukaryota</taxon>
        <taxon>Sar</taxon>
        <taxon>Stramenopiles</taxon>
        <taxon>Oomycota</taxon>
        <taxon>Peronosporomycetes</taxon>
        <taxon>Pythiales</taxon>
        <taxon>Pythiaceae</taxon>
        <taxon>Pythium</taxon>
    </lineage>
</organism>
<evidence type="ECO:0000313" key="7">
    <source>
        <dbReference type="EMBL" id="TMW69059.1"/>
    </source>
</evidence>
<evidence type="ECO:0000313" key="8">
    <source>
        <dbReference type="Proteomes" id="UP000794436"/>
    </source>
</evidence>
<keyword evidence="4 6" id="KW-1133">Transmembrane helix</keyword>
<evidence type="ECO:0000256" key="4">
    <source>
        <dbReference type="ARBA" id="ARBA00022989"/>
    </source>
</evidence>
<evidence type="ECO:0000256" key="1">
    <source>
        <dbReference type="ARBA" id="ARBA00004370"/>
    </source>
</evidence>
<evidence type="ECO:0000256" key="2">
    <source>
        <dbReference type="ARBA" id="ARBA00007590"/>
    </source>
</evidence>
<evidence type="ECO:0000256" key="6">
    <source>
        <dbReference type="SAM" id="Phobius"/>
    </source>
</evidence>
<dbReference type="InterPro" id="IPR044890">
    <property type="entry name" value="TMEM14_sf"/>
</dbReference>
<dbReference type="Pfam" id="PF03647">
    <property type="entry name" value="Tmemb_14"/>
    <property type="match status" value="1"/>
</dbReference>
<feature type="transmembrane region" description="Helical" evidence="6">
    <location>
        <begin position="7"/>
        <end position="25"/>
    </location>
</feature>
<dbReference type="Proteomes" id="UP000794436">
    <property type="component" value="Unassembled WGS sequence"/>
</dbReference>
<dbReference type="OrthoDB" id="5620at2759"/>
<dbReference type="PANTHER" id="PTHR12668:SF43">
    <property type="entry name" value="TRANSMEMBRANE PROTEIN 14 HOMOLOG"/>
    <property type="match status" value="1"/>
</dbReference>
<evidence type="ECO:0008006" key="9">
    <source>
        <dbReference type="Google" id="ProtNLM"/>
    </source>
</evidence>
<accession>A0A8K1FQ54</accession>
<keyword evidence="3 6" id="KW-0812">Transmembrane</keyword>
<reference evidence="7" key="1">
    <citation type="submission" date="2019-03" db="EMBL/GenBank/DDBJ databases">
        <title>Long read genome sequence of the mycoparasitic Pythium oligandrum ATCC 38472 isolated from sugarbeet rhizosphere.</title>
        <authorList>
            <person name="Gaulin E."/>
        </authorList>
    </citation>
    <scope>NUCLEOTIDE SEQUENCE</scope>
    <source>
        <strain evidence="7">ATCC 38472_TT</strain>
    </source>
</reference>
<comment type="caution">
    <text evidence="7">The sequence shown here is derived from an EMBL/GenBank/DDBJ whole genome shotgun (WGS) entry which is preliminary data.</text>
</comment>
<feature type="transmembrane region" description="Helical" evidence="6">
    <location>
        <begin position="31"/>
        <end position="49"/>
    </location>
</feature>
<sequence length="120" mass="12689">MYDFCLTLPYGFLLGVGGIIGYVNSGSTTSIIAGGASGLFLTLVGYASLQEYKQSPVTSKLWPALSLLVSAPLTIVMGNRYNKTDAFFPAGFVAATSAGMSLFYVAKLIATPKPSYKKKN</sequence>
<dbReference type="EMBL" id="SPLM01000001">
    <property type="protein sequence ID" value="TMW69059.1"/>
    <property type="molecule type" value="Genomic_DNA"/>
</dbReference>
<comment type="subcellular location">
    <subcellularLocation>
        <location evidence="1">Membrane</location>
    </subcellularLocation>
</comment>
<gene>
    <name evidence="7" type="ORF">Poli38472_001215</name>
</gene>
<evidence type="ECO:0000256" key="3">
    <source>
        <dbReference type="ARBA" id="ARBA00022692"/>
    </source>
</evidence>
<dbReference type="AlphaFoldDB" id="A0A8K1FQ54"/>
<keyword evidence="5 6" id="KW-0472">Membrane</keyword>
<feature type="transmembrane region" description="Helical" evidence="6">
    <location>
        <begin position="87"/>
        <end position="110"/>
    </location>
</feature>
<dbReference type="GO" id="GO:0016020">
    <property type="term" value="C:membrane"/>
    <property type="evidence" value="ECO:0007669"/>
    <property type="project" value="UniProtKB-SubCell"/>
</dbReference>
<evidence type="ECO:0000256" key="5">
    <source>
        <dbReference type="ARBA" id="ARBA00023136"/>
    </source>
</evidence>
<keyword evidence="8" id="KW-1185">Reference proteome</keyword>
<name>A0A8K1FQ54_PYTOL</name>
<dbReference type="InterPro" id="IPR005349">
    <property type="entry name" value="TMEM14"/>
</dbReference>
<feature type="transmembrane region" description="Helical" evidence="6">
    <location>
        <begin position="61"/>
        <end position="81"/>
    </location>
</feature>
<dbReference type="PANTHER" id="PTHR12668">
    <property type="entry name" value="TRANSMEMBRANE PROTEIN 14, 15"/>
    <property type="match status" value="1"/>
</dbReference>
<protein>
    <recommendedName>
        <fullName evidence="9">Transmembrane protein 14</fullName>
    </recommendedName>
</protein>
<dbReference type="Gene3D" id="1.10.10.1740">
    <property type="entry name" value="Transmembrane protein 14-like"/>
    <property type="match status" value="1"/>
</dbReference>